<evidence type="ECO:0000313" key="2">
    <source>
        <dbReference type="EMBL" id="MUP40052.1"/>
    </source>
</evidence>
<reference evidence="3 4" key="1">
    <citation type="submission" date="2019-11" db="EMBL/GenBank/DDBJ databases">
        <title>Draft genome sequence of Labilibaculum sp. strain SYP isolated from Black Sea.</title>
        <authorList>
            <person name="Yadav S."/>
            <person name="Villanueva L."/>
        </authorList>
    </citation>
    <scope>NUCLEOTIDE SEQUENCE [LARGE SCALE GENOMIC DNA]</scope>
    <source>
        <strain evidence="3 4">44</strain>
    </source>
</reference>
<dbReference type="Proteomes" id="UP000462449">
    <property type="component" value="Unassembled WGS sequence"/>
</dbReference>
<sequence length="372" mass="44312">MNFSQEEIYSMYGQFDTFVTLEFHYNTEEYNKFGSSLMGVFLYTLEERQKLEEVLNQEEIPRTDCKIKFSPSQLEKLSAENIEILDRYGIQVSSINIVSSFNRPRKNRFVEKGTKDIPNQITIQAPKFNGWQELNRVRFGFLNSILKKGQPFTPFQEIEYWGLRSHFKIETNLEDFKELQKRDTEFLKKVRLIELESKYQELTINEEQIEEFAKLTVKKMLYKKEVIDEEIQKSGESIQKVITDYNQEIEELRKNCNSFEEDIVGFGDKPIYLTFERFVHIYARHVSETQIGERFSGDKTVFQYKFDDIKYLIKMVVDSVSDEIQEHFKQTPAEPFRRMGKRAVYIDGHYYRLVIEPSGSILDFHPYNQNEE</sequence>
<evidence type="ECO:0000313" key="4">
    <source>
        <dbReference type="Proteomes" id="UP000285951"/>
    </source>
</evidence>
<evidence type="ECO:0000313" key="3">
    <source>
        <dbReference type="EMBL" id="MVB09257.1"/>
    </source>
</evidence>
<comment type="caution">
    <text evidence="2">The sequence shown here is derived from an EMBL/GenBank/DDBJ whole genome shotgun (WGS) entry which is preliminary data.</text>
</comment>
<name>A0A7M4DBM3_9BACT</name>
<evidence type="ECO:0000313" key="5">
    <source>
        <dbReference type="Proteomes" id="UP000462449"/>
    </source>
</evidence>
<accession>A0A7M4DBM3</accession>
<evidence type="ECO:0000256" key="1">
    <source>
        <dbReference type="SAM" id="Coils"/>
    </source>
</evidence>
<dbReference type="AlphaFoldDB" id="A0A7M4DBM3"/>
<protein>
    <submittedName>
        <fullName evidence="2">Uncharacterized protein</fullName>
    </submittedName>
</protein>
<dbReference type="EMBL" id="QTZN02000077">
    <property type="protein sequence ID" value="MVB09257.1"/>
    <property type="molecule type" value="Genomic_DNA"/>
</dbReference>
<gene>
    <name evidence="3" type="ORF">DWB62_019770</name>
    <name evidence="2" type="ORF">GNY23_19770</name>
</gene>
<keyword evidence="1" id="KW-0175">Coiled coil</keyword>
<dbReference type="OrthoDB" id="1394820at2"/>
<feature type="coiled-coil region" evidence="1">
    <location>
        <begin position="235"/>
        <end position="262"/>
    </location>
</feature>
<keyword evidence="4" id="KW-1185">Reference proteome</keyword>
<dbReference type="Proteomes" id="UP000285951">
    <property type="component" value="Unassembled WGS sequence"/>
</dbReference>
<proteinExistence type="predicted"/>
<dbReference type="RefSeq" id="WP_156197387.1">
    <property type="nucleotide sequence ID" value="NZ_QTZN02000077.1"/>
</dbReference>
<organism evidence="2 5">
    <name type="scientific">Labilibaculum euxinus</name>
    <dbReference type="NCBI Taxonomy" id="2686357"/>
    <lineage>
        <taxon>Bacteria</taxon>
        <taxon>Pseudomonadati</taxon>
        <taxon>Bacteroidota</taxon>
        <taxon>Bacteroidia</taxon>
        <taxon>Marinilabiliales</taxon>
        <taxon>Marinifilaceae</taxon>
        <taxon>Labilibaculum</taxon>
    </lineage>
</organism>
<dbReference type="EMBL" id="WOTW01000077">
    <property type="protein sequence ID" value="MUP40052.1"/>
    <property type="molecule type" value="Genomic_DNA"/>
</dbReference>
<reference evidence="2 5" key="2">
    <citation type="submission" date="2019-12" db="EMBL/GenBank/DDBJ databases">
        <title>Draft genome sequence of Labilibaculum sp. strain 44 isolated from deep waters of Black Sea.</title>
        <authorList>
            <person name="Yadav S."/>
            <person name="Villanueva L."/>
        </authorList>
    </citation>
    <scope>NUCLEOTIDE SEQUENCE [LARGE SCALE GENOMIC DNA]</scope>
    <source>
        <strain evidence="2 5">44</strain>
    </source>
</reference>